<proteinExistence type="predicted"/>
<evidence type="ECO:0000259" key="1">
    <source>
        <dbReference type="Pfam" id="PF24924"/>
    </source>
</evidence>
<evidence type="ECO:0000313" key="3">
    <source>
        <dbReference type="Proteomes" id="UP000075243"/>
    </source>
</evidence>
<feature type="domain" description="DUF7745" evidence="1">
    <location>
        <begin position="1"/>
        <end position="213"/>
    </location>
</feature>
<sequence length="229" mass="26337">MFGTILFPFHVGIINHVAMDSFFSWDVHSKSSMLTILVNTLLLVDICNRKLGKITRCCCPLLFVWAYIHFYANDHRGVLSDPLRSFSEIPSPRKHAMKWKSELERCLTIVWTCPWFHSGRVLIRCGDFPSVPLMGLRGCITYSSKLALMQLMRTQTLPTSEELEGLCFLYSPEQHNMTSIIKRVWDKPVYLGDDELGKLRIVSSNDYDWWRNEQGVSSIVGLTLTIESN</sequence>
<reference evidence="2" key="1">
    <citation type="journal article" date="2012" name="Nat. Biotechnol.">
        <title>Draft genome sequence of pigeonpea (Cajanus cajan), an orphan legume crop of resource-poor farmers.</title>
        <authorList>
            <person name="Varshney R.K."/>
            <person name="Chen W."/>
            <person name="Li Y."/>
            <person name="Bharti A.K."/>
            <person name="Saxena R.K."/>
            <person name="Schlueter J.A."/>
            <person name="Donoghue M.T."/>
            <person name="Azam S."/>
            <person name="Fan G."/>
            <person name="Whaley A.M."/>
            <person name="Farmer A.D."/>
            <person name="Sheridan J."/>
            <person name="Iwata A."/>
            <person name="Tuteja R."/>
            <person name="Penmetsa R.V."/>
            <person name="Wu W."/>
            <person name="Upadhyaya H.D."/>
            <person name="Yang S.P."/>
            <person name="Shah T."/>
            <person name="Saxena K.B."/>
            <person name="Michael T."/>
            <person name="McCombie W.R."/>
            <person name="Yang B."/>
            <person name="Zhang G."/>
            <person name="Yang H."/>
            <person name="Wang J."/>
            <person name="Spillane C."/>
            <person name="Cook D.R."/>
            <person name="May G.D."/>
            <person name="Xu X."/>
            <person name="Jackson S.A."/>
        </authorList>
    </citation>
    <scope>NUCLEOTIDE SEQUENCE [LARGE SCALE GENOMIC DNA]</scope>
</reference>
<dbReference type="Proteomes" id="UP000075243">
    <property type="component" value="Unassembled WGS sequence"/>
</dbReference>
<dbReference type="InterPro" id="IPR056647">
    <property type="entry name" value="DUF7745"/>
</dbReference>
<dbReference type="EMBL" id="KQ484178">
    <property type="protein sequence ID" value="KYP36710.1"/>
    <property type="molecule type" value="Genomic_DNA"/>
</dbReference>
<dbReference type="PANTHER" id="PTHR48154:SF1">
    <property type="entry name" value="PROTEIN, PUTATIVE-RELATED"/>
    <property type="match status" value="1"/>
</dbReference>
<dbReference type="AlphaFoldDB" id="A0A151R2E2"/>
<dbReference type="PANTHER" id="PTHR48154">
    <property type="entry name" value="PROTEIN, PUTATIVE-RELATED"/>
    <property type="match status" value="1"/>
</dbReference>
<keyword evidence="3" id="KW-1185">Reference proteome</keyword>
<organism evidence="2 3">
    <name type="scientific">Cajanus cajan</name>
    <name type="common">Pigeon pea</name>
    <name type="synonym">Cajanus indicus</name>
    <dbReference type="NCBI Taxonomy" id="3821"/>
    <lineage>
        <taxon>Eukaryota</taxon>
        <taxon>Viridiplantae</taxon>
        <taxon>Streptophyta</taxon>
        <taxon>Embryophyta</taxon>
        <taxon>Tracheophyta</taxon>
        <taxon>Spermatophyta</taxon>
        <taxon>Magnoliopsida</taxon>
        <taxon>eudicotyledons</taxon>
        <taxon>Gunneridae</taxon>
        <taxon>Pentapetalae</taxon>
        <taxon>rosids</taxon>
        <taxon>fabids</taxon>
        <taxon>Fabales</taxon>
        <taxon>Fabaceae</taxon>
        <taxon>Papilionoideae</taxon>
        <taxon>50 kb inversion clade</taxon>
        <taxon>NPAAA clade</taxon>
        <taxon>indigoferoid/millettioid clade</taxon>
        <taxon>Phaseoleae</taxon>
        <taxon>Cajanus</taxon>
    </lineage>
</organism>
<dbReference type="Gramene" id="C.cajan_43322.t">
    <property type="protein sequence ID" value="C.cajan_43322.t.cds1"/>
    <property type="gene ID" value="C.cajan_43322"/>
</dbReference>
<name>A0A151R2E2_CAJCA</name>
<evidence type="ECO:0000313" key="2">
    <source>
        <dbReference type="EMBL" id="KYP36710.1"/>
    </source>
</evidence>
<protein>
    <recommendedName>
        <fullName evidence="1">DUF7745 domain-containing protein</fullName>
    </recommendedName>
</protein>
<accession>A0A151R2E2</accession>
<gene>
    <name evidence="2" type="ORF">KK1_042156</name>
</gene>
<dbReference type="Pfam" id="PF24924">
    <property type="entry name" value="DUF7745"/>
    <property type="match status" value="1"/>
</dbReference>